<organism evidence="2 3">
    <name type="scientific">Marivirga atlantica</name>
    <dbReference type="NCBI Taxonomy" id="1548457"/>
    <lineage>
        <taxon>Bacteria</taxon>
        <taxon>Pseudomonadati</taxon>
        <taxon>Bacteroidota</taxon>
        <taxon>Cytophagia</taxon>
        <taxon>Cytophagales</taxon>
        <taxon>Marivirgaceae</taxon>
        <taxon>Marivirga</taxon>
    </lineage>
</organism>
<protein>
    <submittedName>
        <fullName evidence="2">DUF2279 domain-containing protein</fullName>
    </submittedName>
</protein>
<dbReference type="AlphaFoldDB" id="A0A937AE57"/>
<dbReference type="RefSeq" id="WP_201918840.1">
    <property type="nucleotide sequence ID" value="NZ_JAERQG010000001.1"/>
</dbReference>
<evidence type="ECO:0000313" key="3">
    <source>
        <dbReference type="Proteomes" id="UP000642920"/>
    </source>
</evidence>
<dbReference type="Pfam" id="PF10043">
    <property type="entry name" value="DUF2279"/>
    <property type="match status" value="1"/>
</dbReference>
<comment type="caution">
    <text evidence="2">The sequence shown here is derived from an EMBL/GenBank/DDBJ whole genome shotgun (WGS) entry which is preliminary data.</text>
</comment>
<dbReference type="InterPro" id="IPR018736">
    <property type="entry name" value="DUF2279_periplasmic_lipo"/>
</dbReference>
<dbReference type="Proteomes" id="UP000642920">
    <property type="component" value="Unassembled WGS sequence"/>
</dbReference>
<name>A0A937AE57_9BACT</name>
<sequence length="301" mass="34397">MKSVFVLLFLSISFLGKAQIGHENSHPDTLNKVALRKVILTESVSYAAGLSFLHFIWYKDTDRVPFHYYDDSKGYLQLDKGGHAFTAYRESAAAYRALRSSGVSKKKALLFGGPMGLVFQTPIEIFDGLYEGWGFSWSDMIANTFGSALFMAQEVAFDQQILLMKFSYSPSPYAAYYPPLGDTPVEQFFYDYNGHTYWLSANINSIVENSWVPDWLNVAVGYSGNGMLKEFENPSTYRGEALPEFIRHRQCILSLDIDFSRIHTDRKWLKMILRAANLIKVPFPALEYNKVEGFVFRSLYF</sequence>
<keyword evidence="3" id="KW-1185">Reference proteome</keyword>
<dbReference type="EMBL" id="JAERQG010000001">
    <property type="protein sequence ID" value="MBL0764864.1"/>
    <property type="molecule type" value="Genomic_DNA"/>
</dbReference>
<feature type="chain" id="PRO_5037297867" evidence="1">
    <location>
        <begin position="19"/>
        <end position="301"/>
    </location>
</feature>
<feature type="signal peptide" evidence="1">
    <location>
        <begin position="1"/>
        <end position="18"/>
    </location>
</feature>
<gene>
    <name evidence="2" type="ORF">JKP34_06355</name>
</gene>
<proteinExistence type="predicted"/>
<evidence type="ECO:0000313" key="2">
    <source>
        <dbReference type="EMBL" id="MBL0764864.1"/>
    </source>
</evidence>
<accession>A0A937AE57</accession>
<keyword evidence="1" id="KW-0732">Signal</keyword>
<reference evidence="2" key="1">
    <citation type="submission" date="2021-01" db="EMBL/GenBank/DDBJ databases">
        <title>Marivirga sp. nov., isolated from intertidal surface sediments.</title>
        <authorList>
            <person name="Zhang M."/>
        </authorList>
    </citation>
    <scope>NUCLEOTIDE SEQUENCE</scope>
    <source>
        <strain evidence="2">SM1354</strain>
    </source>
</reference>
<evidence type="ECO:0000256" key="1">
    <source>
        <dbReference type="SAM" id="SignalP"/>
    </source>
</evidence>